<dbReference type="EMBL" id="AFEU01000001">
    <property type="protein sequence ID" value="EIJ81387.1"/>
    <property type="molecule type" value="Genomic_DNA"/>
</dbReference>
<keyword evidence="2" id="KW-1185">Reference proteome</keyword>
<evidence type="ECO:0000313" key="1">
    <source>
        <dbReference type="EMBL" id="EIJ81387.1"/>
    </source>
</evidence>
<reference evidence="1 2" key="1">
    <citation type="journal article" date="2012" name="Appl. Environ. Microbiol.">
        <title>Genome Sequence of Thermotolerant Bacillus methanolicus: Features and Regulation Related to Methylotrophy and Production of L-Lysine and L-Glutamate from Methanol.</title>
        <authorList>
            <person name="Heggeset T.M."/>
            <person name="Krog A."/>
            <person name="Balzer S."/>
            <person name="Wentzel A."/>
            <person name="Ellingsen T.E."/>
            <person name="Brautaset T."/>
        </authorList>
    </citation>
    <scope>NUCLEOTIDE SEQUENCE [LARGE SCALE GENOMIC DNA]</scope>
    <source>
        <strain evidence="1 2">PB1</strain>
    </source>
</reference>
<dbReference type="eggNOG" id="ENOG5033QQV">
    <property type="taxonomic scope" value="Bacteria"/>
</dbReference>
<comment type="caution">
    <text evidence="1">The sequence shown here is derived from an EMBL/GenBank/DDBJ whole genome shotgun (WGS) entry which is preliminary data.</text>
</comment>
<proteinExistence type="predicted"/>
<dbReference type="RefSeq" id="WP_003350067.1">
    <property type="nucleotide sequence ID" value="NZ_AFEU01000001.1"/>
</dbReference>
<dbReference type="STRING" id="997296.PB1_00540"/>
<dbReference type="AlphaFoldDB" id="I3E4G6"/>
<organism evidence="1 2">
    <name type="scientific">Bacillus methanolicus PB1</name>
    <dbReference type="NCBI Taxonomy" id="997296"/>
    <lineage>
        <taxon>Bacteria</taxon>
        <taxon>Bacillati</taxon>
        <taxon>Bacillota</taxon>
        <taxon>Bacilli</taxon>
        <taxon>Bacillales</taxon>
        <taxon>Bacillaceae</taxon>
        <taxon>Bacillus</taxon>
    </lineage>
</organism>
<name>I3E4G6_BACMT</name>
<evidence type="ECO:0000313" key="2">
    <source>
        <dbReference type="Proteomes" id="UP000010523"/>
    </source>
</evidence>
<sequence length="273" mass="31783">MQSGRIENFKDLSQFRNLKDFNNHFEQWLTDLKDQFTKSETIALKRLVRFSAKIPGVCNAKIQTIVSATHQHSEMGGISRSTFERMLRKAKKYGLIHVIHTQSQNGRQAHSVYVFQKYPAKQDASSILNDAADAESIEVPNKKPSKNETINQKNKRKMALNSSFVSNKIPSAFTNLVKCFYDDAWTIEEFYKVVRVSTRWLSYYKEEDKLELAVKAFKQLVRNIKLKKTRIKNIFGYYWGICNKMLDEEYFEIVKEGLTRSGSSSREGYELLF</sequence>
<dbReference type="OrthoDB" id="2697418at2"/>
<dbReference type="PATRIC" id="fig|997296.3.peg.149"/>
<gene>
    <name evidence="1" type="ORF">PB1_00540</name>
</gene>
<dbReference type="Proteomes" id="UP000010523">
    <property type="component" value="Unassembled WGS sequence"/>
</dbReference>
<accession>I3E4G6</accession>
<protein>
    <submittedName>
        <fullName evidence="1">Uncharacterized protein</fullName>
    </submittedName>
</protein>